<dbReference type="Pfam" id="PF12040">
    <property type="entry name" value="DUF3526"/>
    <property type="match status" value="1"/>
</dbReference>
<dbReference type="Proteomes" id="UP000056090">
    <property type="component" value="Chromosome"/>
</dbReference>
<keyword evidence="8" id="KW-1185">Reference proteome</keyword>
<dbReference type="EMBL" id="CP008849">
    <property type="protein sequence ID" value="AIF98784.1"/>
    <property type="molecule type" value="Genomic_DNA"/>
</dbReference>
<comment type="subcellular location">
    <subcellularLocation>
        <location evidence="1">Membrane</location>
        <topology evidence="1">Multi-pass membrane protein</topology>
    </subcellularLocation>
</comment>
<sequence>MIINVAKTICADQWRYWLRTKVAATVLMLGAILTLAALVVNAFHIEEAAHAREHLQTEAEERFKAQPDKHPHRMVHYGHYVFRAPTPLSVIEPGVDTYTGNAIFLEGHRQNSAMFAQQRQSAGLTRFSSLTPSFLALVLAPLFIILIGYGSVSREREAGTLTLLLSQGTTRWPLMLGKLLALVTASSLFLLPLLLACLYVAFSSESTLIVLLFCLSYAVYFLLWATVVTACSALFEKSSVSFTVLIVIWMAVCVLFPRLGSSVATNAAPSIGKLEADFKVEEKLRSLGDGHDVNDPAFKKLKEDLLAKYNVDSVDELPVNFRGVVAQYSEGRQAKVLNEFAENRMNEELEQAEIARQFGWLSPTVAVRAISTILAGTSLETHHRFLKEAEALRLAFVQGLNKVHVEKLDYKLDMNRNASEEAADKAVVAADNWALLSEFNFKPEAANTRISNALIYFLQLFVWVCITALLLKAAVRRLNP</sequence>
<feature type="transmembrane region" description="Helical" evidence="5">
    <location>
        <begin position="208"/>
        <end position="235"/>
    </location>
</feature>
<protein>
    <submittedName>
        <fullName evidence="7">Delta 1-pyrroline-5-carboxylate reductase</fullName>
    </submittedName>
</protein>
<evidence type="ECO:0000256" key="2">
    <source>
        <dbReference type="ARBA" id="ARBA00022692"/>
    </source>
</evidence>
<dbReference type="InterPro" id="IPR021913">
    <property type="entry name" value="DUF3526"/>
</dbReference>
<evidence type="ECO:0000256" key="3">
    <source>
        <dbReference type="ARBA" id="ARBA00022989"/>
    </source>
</evidence>
<evidence type="ECO:0000259" key="6">
    <source>
        <dbReference type="Pfam" id="PF12698"/>
    </source>
</evidence>
<proteinExistence type="predicted"/>
<feature type="transmembrane region" description="Helical" evidence="5">
    <location>
        <begin position="22"/>
        <end position="45"/>
    </location>
</feature>
<feature type="transmembrane region" description="Helical" evidence="5">
    <location>
        <begin position="242"/>
        <end position="260"/>
    </location>
</feature>
<organism evidence="7 8">
    <name type="scientific">Alteromonas australica</name>
    <dbReference type="NCBI Taxonomy" id="589873"/>
    <lineage>
        <taxon>Bacteria</taxon>
        <taxon>Pseudomonadati</taxon>
        <taxon>Pseudomonadota</taxon>
        <taxon>Gammaproteobacteria</taxon>
        <taxon>Alteromonadales</taxon>
        <taxon>Alteromonadaceae</taxon>
        <taxon>Alteromonas/Salinimonas group</taxon>
        <taxon>Alteromonas</taxon>
    </lineage>
</organism>
<accession>A0A075NW07</accession>
<keyword evidence="3 5" id="KW-1133">Transmembrane helix</keyword>
<dbReference type="InterPro" id="IPR013525">
    <property type="entry name" value="ABC2_TM"/>
</dbReference>
<dbReference type="Pfam" id="PF12698">
    <property type="entry name" value="ABC2_membrane_3"/>
    <property type="match status" value="1"/>
</dbReference>
<feature type="transmembrane region" description="Helical" evidence="5">
    <location>
        <begin position="453"/>
        <end position="475"/>
    </location>
</feature>
<evidence type="ECO:0000313" key="8">
    <source>
        <dbReference type="Proteomes" id="UP000056090"/>
    </source>
</evidence>
<dbReference type="eggNOG" id="COG1277">
    <property type="taxonomic scope" value="Bacteria"/>
</dbReference>
<evidence type="ECO:0000256" key="1">
    <source>
        <dbReference type="ARBA" id="ARBA00004141"/>
    </source>
</evidence>
<dbReference type="GO" id="GO:0016020">
    <property type="term" value="C:membrane"/>
    <property type="evidence" value="ECO:0007669"/>
    <property type="project" value="UniProtKB-SubCell"/>
</dbReference>
<gene>
    <name evidence="7" type="ORF">EP13_08900</name>
</gene>
<dbReference type="KEGG" id="aal:EP13_08900"/>
<dbReference type="AlphaFoldDB" id="A0A075NW07"/>
<reference evidence="7 8" key="1">
    <citation type="submission" date="2014-06" db="EMBL/GenBank/DDBJ databases">
        <title>Genomes of Alteromonas australica, a world apart.</title>
        <authorList>
            <person name="Gonzaga A."/>
            <person name="Lopez-Perez M."/>
            <person name="Rodriguez-Valera F."/>
        </authorList>
    </citation>
    <scope>NUCLEOTIDE SEQUENCE [LARGE SCALE GENOMIC DNA]</scope>
    <source>
        <strain evidence="7 8">H 17</strain>
    </source>
</reference>
<dbReference type="PANTHER" id="PTHR43471:SF1">
    <property type="entry name" value="ABC TRANSPORTER PERMEASE PROTEIN NOSY-RELATED"/>
    <property type="match status" value="1"/>
</dbReference>
<feature type="transmembrane region" description="Helical" evidence="5">
    <location>
        <begin position="179"/>
        <end position="202"/>
    </location>
</feature>
<name>A0A075NW07_9ALTE</name>
<dbReference type="PANTHER" id="PTHR43471">
    <property type="entry name" value="ABC TRANSPORTER PERMEASE"/>
    <property type="match status" value="1"/>
</dbReference>
<keyword evidence="2 5" id="KW-0812">Transmembrane</keyword>
<dbReference type="RefSeq" id="WP_044056942.1">
    <property type="nucleotide sequence ID" value="NZ_CBCSKJ010000003.1"/>
</dbReference>
<evidence type="ECO:0000313" key="7">
    <source>
        <dbReference type="EMBL" id="AIF98784.1"/>
    </source>
</evidence>
<evidence type="ECO:0000256" key="5">
    <source>
        <dbReference type="SAM" id="Phobius"/>
    </source>
</evidence>
<feature type="transmembrane region" description="Helical" evidence="5">
    <location>
        <begin position="134"/>
        <end position="152"/>
    </location>
</feature>
<dbReference type="GO" id="GO:0140359">
    <property type="term" value="F:ABC-type transporter activity"/>
    <property type="evidence" value="ECO:0007669"/>
    <property type="project" value="InterPro"/>
</dbReference>
<evidence type="ECO:0000256" key="4">
    <source>
        <dbReference type="ARBA" id="ARBA00023136"/>
    </source>
</evidence>
<dbReference type="GeneID" id="78255031"/>
<feature type="domain" description="ABC-2 type transporter transmembrane" evidence="6">
    <location>
        <begin position="133"/>
        <end position="256"/>
    </location>
</feature>
<keyword evidence="4 5" id="KW-0472">Membrane</keyword>